<dbReference type="InterPro" id="IPR032862">
    <property type="entry name" value="ALKBH6"/>
</dbReference>
<comment type="caution">
    <text evidence="10">The sequence shown here is derived from an EMBL/GenBank/DDBJ whole genome shotgun (WGS) entry which is preliminary data.</text>
</comment>
<dbReference type="Gene3D" id="2.60.120.590">
    <property type="entry name" value="Alpha-ketoglutarate-dependent dioxygenase AlkB-like"/>
    <property type="match status" value="1"/>
</dbReference>
<dbReference type="Pfam" id="PF13532">
    <property type="entry name" value="2OG-FeII_Oxy_2"/>
    <property type="match status" value="1"/>
</dbReference>
<comment type="subcellular location">
    <subcellularLocation>
        <location evidence="1">Nucleus</location>
    </subcellularLocation>
</comment>
<evidence type="ECO:0000259" key="9">
    <source>
        <dbReference type="PROSITE" id="PS51471"/>
    </source>
</evidence>
<dbReference type="PROSITE" id="PS51471">
    <property type="entry name" value="FE2OG_OXY"/>
    <property type="match status" value="1"/>
</dbReference>
<keyword evidence="3" id="KW-0479">Metal-binding</keyword>
<feature type="domain" description="Fe2OG dioxygenase" evidence="9">
    <location>
        <begin position="198"/>
        <end position="391"/>
    </location>
</feature>
<dbReference type="InterPro" id="IPR037151">
    <property type="entry name" value="AlkB-like_sf"/>
</dbReference>
<gene>
    <name evidence="10" type="ORF">PaG_04793</name>
</gene>
<dbReference type="GO" id="GO:0046872">
    <property type="term" value="F:metal ion binding"/>
    <property type="evidence" value="ECO:0007669"/>
    <property type="project" value="UniProtKB-KW"/>
</dbReference>
<keyword evidence="5" id="KW-0560">Oxidoreductase</keyword>
<reference evidence="10 11" key="1">
    <citation type="journal article" date="2014" name="Genome Announc.">
        <title>Genome sequence of the basidiomycetous fungus Pseudozyma aphidis DSM70725, an efficient producer of biosurfactant mannosylerythritol lipids.</title>
        <authorList>
            <person name="Lorenz S."/>
            <person name="Guenther M."/>
            <person name="Grumaz C."/>
            <person name="Rupp S."/>
            <person name="Zibek S."/>
            <person name="Sohn K."/>
        </authorList>
    </citation>
    <scope>NUCLEOTIDE SEQUENCE [LARGE SCALE GENOMIC DNA]</scope>
    <source>
        <strain evidence="11">ATCC 32657 / CBS 517.83 / DSM 70725 / JCM 10318 / NBRC 10182 / NRRL Y-7954 / St-0401</strain>
    </source>
</reference>
<sequence length="409" mass="45298">MTKASSWPGNRPSERAAVKSPIASTLCFVRAARPKVTPIQLRTAAAFLRDSAACHQHLQRPSTRTANTMSVLEAPSQEQWDLEAHRIRIPPTAGPNQFASTSTSSSSASLDAEQGGFFYIPNFITEDEERFLSESILSAPKPKWKMLQNRRLQEWGGQIHAKNNTLMPQAMPDFLRTYPDLVTRLRNTHAFDAAQHGEPNHCLVNEYLAGQGIMPHEDGPAYFPAVATISLGSHTLLDIYRYVDEDLQKDFDERMKEHDQKTTQQSSTGTEGCADGSTKSPIVPKERVEGNVRIVRGARAREPSPVFSILQEPRSLLITTGDVYKSYLHGIAERTVDTPAHLAHVVNAELLSDPRLRAAVEEAKKNVGSDSQDAEGLERETRLSLTFRDVEKVSKGVAAMMAFLQGGKR</sequence>
<evidence type="ECO:0000256" key="7">
    <source>
        <dbReference type="ARBA" id="ARBA00023242"/>
    </source>
</evidence>
<evidence type="ECO:0000256" key="6">
    <source>
        <dbReference type="ARBA" id="ARBA00023004"/>
    </source>
</evidence>
<evidence type="ECO:0000256" key="4">
    <source>
        <dbReference type="ARBA" id="ARBA00022964"/>
    </source>
</evidence>
<evidence type="ECO:0000256" key="1">
    <source>
        <dbReference type="ARBA" id="ARBA00004123"/>
    </source>
</evidence>
<dbReference type="Proteomes" id="UP000019462">
    <property type="component" value="Unassembled WGS sequence"/>
</dbReference>
<dbReference type="GO" id="GO:0051213">
    <property type="term" value="F:dioxygenase activity"/>
    <property type="evidence" value="ECO:0007669"/>
    <property type="project" value="UniProtKB-KW"/>
</dbReference>
<name>W3VJF2_MOEAP</name>
<dbReference type="AlphaFoldDB" id="W3VJF2"/>
<keyword evidence="7" id="KW-0539">Nucleus</keyword>
<organism evidence="10 11">
    <name type="scientific">Moesziomyces aphidis</name>
    <name type="common">Pseudozyma aphidis</name>
    <dbReference type="NCBI Taxonomy" id="84754"/>
    <lineage>
        <taxon>Eukaryota</taxon>
        <taxon>Fungi</taxon>
        <taxon>Dikarya</taxon>
        <taxon>Basidiomycota</taxon>
        <taxon>Ustilaginomycotina</taxon>
        <taxon>Ustilaginomycetes</taxon>
        <taxon>Ustilaginales</taxon>
        <taxon>Ustilaginaceae</taxon>
        <taxon>Moesziomyces</taxon>
    </lineage>
</organism>
<comment type="similarity">
    <text evidence="2">Belongs to the alkB family.</text>
</comment>
<dbReference type="EMBL" id="AWNI01000022">
    <property type="protein sequence ID" value="ETS60876.1"/>
    <property type="molecule type" value="Genomic_DNA"/>
</dbReference>
<evidence type="ECO:0000313" key="11">
    <source>
        <dbReference type="Proteomes" id="UP000019462"/>
    </source>
</evidence>
<keyword evidence="6" id="KW-0408">Iron</keyword>
<protein>
    <recommendedName>
        <fullName evidence="9">Fe2OG dioxygenase domain-containing protein</fullName>
    </recommendedName>
</protein>
<dbReference type="PANTHER" id="PTHR46030">
    <property type="entry name" value="ALPHA-KETOGLUTARATE-DEPENDENT DIOXYGENASE ALKB HOMOLOG 6"/>
    <property type="match status" value="1"/>
</dbReference>
<dbReference type="GO" id="GO:0005634">
    <property type="term" value="C:nucleus"/>
    <property type="evidence" value="ECO:0007669"/>
    <property type="project" value="UniProtKB-SubCell"/>
</dbReference>
<dbReference type="PANTHER" id="PTHR46030:SF1">
    <property type="entry name" value="ALPHA-KETOGLUTARATE-DEPENDENT DIOXYGENASE ALKB HOMOLOG 6"/>
    <property type="match status" value="1"/>
</dbReference>
<keyword evidence="11" id="KW-1185">Reference proteome</keyword>
<dbReference type="HOGENOM" id="CLU_059836_0_0_1"/>
<evidence type="ECO:0000313" key="10">
    <source>
        <dbReference type="EMBL" id="ETS60876.1"/>
    </source>
</evidence>
<dbReference type="InterPro" id="IPR027450">
    <property type="entry name" value="AlkB-like"/>
</dbReference>
<dbReference type="OrthoDB" id="412814at2759"/>
<evidence type="ECO:0000256" key="8">
    <source>
        <dbReference type="SAM" id="MobiDB-lite"/>
    </source>
</evidence>
<accession>W3VJF2</accession>
<evidence type="ECO:0000256" key="5">
    <source>
        <dbReference type="ARBA" id="ARBA00023002"/>
    </source>
</evidence>
<evidence type="ECO:0000256" key="2">
    <source>
        <dbReference type="ARBA" id="ARBA00007879"/>
    </source>
</evidence>
<proteinExistence type="inferred from homology"/>
<dbReference type="SUPFAM" id="SSF51197">
    <property type="entry name" value="Clavaminate synthase-like"/>
    <property type="match status" value="1"/>
</dbReference>
<feature type="region of interest" description="Disordered" evidence="8">
    <location>
        <begin position="254"/>
        <end position="282"/>
    </location>
</feature>
<dbReference type="InterPro" id="IPR005123">
    <property type="entry name" value="Oxoglu/Fe-dep_dioxygenase_dom"/>
</dbReference>
<evidence type="ECO:0000256" key="3">
    <source>
        <dbReference type="ARBA" id="ARBA00022723"/>
    </source>
</evidence>
<keyword evidence="4" id="KW-0223">Dioxygenase</keyword>